<name>A0A4R7UYH0_9PSEU</name>
<reference evidence="2 3" key="1">
    <citation type="submission" date="2019-03" db="EMBL/GenBank/DDBJ databases">
        <title>Genomic Encyclopedia of Archaeal and Bacterial Type Strains, Phase II (KMG-II): from individual species to whole genera.</title>
        <authorList>
            <person name="Goeker M."/>
        </authorList>
    </citation>
    <scope>NUCLEOTIDE SEQUENCE [LARGE SCALE GENOMIC DNA]</scope>
    <source>
        <strain evidence="2 3">DSM 45499</strain>
    </source>
</reference>
<accession>A0A4R7UYH0</accession>
<dbReference type="OrthoDB" id="4501073at2"/>
<dbReference type="AlphaFoldDB" id="A0A4R7UYH0"/>
<dbReference type="Proteomes" id="UP000294927">
    <property type="component" value="Unassembled WGS sequence"/>
</dbReference>
<dbReference type="RefSeq" id="WP_133908567.1">
    <property type="nucleotide sequence ID" value="NZ_SOCP01000024.1"/>
</dbReference>
<protein>
    <submittedName>
        <fullName evidence="2">Uncharacterized protein</fullName>
    </submittedName>
</protein>
<comment type="caution">
    <text evidence="2">The sequence shown here is derived from an EMBL/GenBank/DDBJ whole genome shotgun (WGS) entry which is preliminary data.</text>
</comment>
<gene>
    <name evidence="2" type="ORF">CLV71_124145</name>
</gene>
<keyword evidence="1" id="KW-1133">Transmembrane helix</keyword>
<evidence type="ECO:0000313" key="3">
    <source>
        <dbReference type="Proteomes" id="UP000294927"/>
    </source>
</evidence>
<proteinExistence type="predicted"/>
<organism evidence="2 3">
    <name type="scientific">Actinophytocola oryzae</name>
    <dbReference type="NCBI Taxonomy" id="502181"/>
    <lineage>
        <taxon>Bacteria</taxon>
        <taxon>Bacillati</taxon>
        <taxon>Actinomycetota</taxon>
        <taxon>Actinomycetes</taxon>
        <taxon>Pseudonocardiales</taxon>
        <taxon>Pseudonocardiaceae</taxon>
    </lineage>
</organism>
<evidence type="ECO:0000256" key="1">
    <source>
        <dbReference type="SAM" id="Phobius"/>
    </source>
</evidence>
<keyword evidence="1" id="KW-0812">Transmembrane</keyword>
<dbReference type="EMBL" id="SOCP01000024">
    <property type="protein sequence ID" value="TDV40126.1"/>
    <property type="molecule type" value="Genomic_DNA"/>
</dbReference>
<keyword evidence="3" id="KW-1185">Reference proteome</keyword>
<feature type="transmembrane region" description="Helical" evidence="1">
    <location>
        <begin position="239"/>
        <end position="256"/>
    </location>
</feature>
<sequence>MTWNLGPDEYQYMANQNVASDEAHVEQQIGAVFGDAAFHRYESVYNINQSAPPHELHRVAVNHLDGGDPRHAEEILRSLLRDGHITTQRVYYYVLAVLSDRSLDEIDGEIAGSIKRAYLNFNVQPDEWYTALEVVWRLLQCMGQQIDGHLDQHLMDGTLTEFAALPPRRQSEITRHLDRILNGLVQNRLAETGARWVIAERMEPRRVERAWKFFQPDPAQPRRGEVRSDSVDTAQLRRAGLGGLAFAIGLITSLTTSGSRPFLAILGVLLLGAGGYLTMRNSVDRAARAARLVAKDREHMPVAAQPRPVSPGHWVSTRFVEELYSIVDRRFQEARPHVAGNWQQDNSGVRAYLKVRLLNLYGNAEVPAPAISWLVKWHADRAAEKWRAGSLLDYRAAYVVSTRVTALAVLGGVVAATGLAMLLGAGAAVAAVLLGAGGFHMGKGLIDLLAQRRTTAMAQAEADSLYEEELHAYEHWVALLADRPTDAEMARWLAMDKAFLKAAALNRLRLANNDLVDHIVMTEGAPGAMRARVLHGPPRYSTYVVYIFLLTKSGVRQITVDLDFLQGKARNERRNSFRYEALASASVNEKGVRVANHGNVPPAAIGGTLENEHLRTRSFRLTLVSGENIAVLMENFRNLSDAQLEDEAELARLALQTSGVASALHVLEAVAAEGPDWIVQANERRRRWSSNWDTTETDLFALTTDPTHGGNDIR</sequence>
<evidence type="ECO:0000313" key="2">
    <source>
        <dbReference type="EMBL" id="TDV40126.1"/>
    </source>
</evidence>
<keyword evidence="1" id="KW-0472">Membrane</keyword>
<feature type="transmembrane region" description="Helical" evidence="1">
    <location>
        <begin position="262"/>
        <end position="279"/>
    </location>
</feature>